<dbReference type="AlphaFoldDB" id="A0AAI9DGY7"/>
<dbReference type="RefSeq" id="WP_048272917.1">
    <property type="nucleotide sequence ID" value="NZ_CP020388.1"/>
</dbReference>
<accession>A0AAI9DGY7</accession>
<proteinExistence type="predicted"/>
<dbReference type="EMBL" id="ABLOKC030000001">
    <property type="protein sequence ID" value="EML1469368.1"/>
    <property type="molecule type" value="Genomic_DNA"/>
</dbReference>
<feature type="compositionally biased region" description="Basic residues" evidence="1">
    <location>
        <begin position="94"/>
        <end position="104"/>
    </location>
</feature>
<comment type="caution">
    <text evidence="2">The sequence shown here is derived from an EMBL/GenBank/DDBJ whole genome shotgun (WGS) entry which is preliminary data.</text>
</comment>
<evidence type="ECO:0000313" key="3">
    <source>
        <dbReference type="EMBL" id="MDQ2307987.1"/>
    </source>
</evidence>
<evidence type="ECO:0000313" key="2">
    <source>
        <dbReference type="EMBL" id="EML1469368.1"/>
    </source>
</evidence>
<dbReference type="GeneID" id="61384452"/>
<evidence type="ECO:0000256" key="1">
    <source>
        <dbReference type="SAM" id="MobiDB-lite"/>
    </source>
</evidence>
<feature type="region of interest" description="Disordered" evidence="1">
    <location>
        <begin position="52"/>
        <end position="112"/>
    </location>
</feature>
<organism evidence="2">
    <name type="scientific">Pluralibacter gergoviae</name>
    <name type="common">Enterobacter gergoviae</name>
    <dbReference type="NCBI Taxonomy" id="61647"/>
    <lineage>
        <taxon>Bacteria</taxon>
        <taxon>Pseudomonadati</taxon>
        <taxon>Pseudomonadota</taxon>
        <taxon>Gammaproteobacteria</taxon>
        <taxon>Enterobacterales</taxon>
        <taxon>Enterobacteriaceae</taxon>
        <taxon>Pluralibacter</taxon>
    </lineage>
</organism>
<gene>
    <name evidence="2" type="ORF">QEG54_000033</name>
    <name evidence="3" type="ORF">RBJ30_02555</name>
</gene>
<name>A0AAI9DGY7_PLUGE</name>
<dbReference type="Proteomes" id="UP001236270">
    <property type="component" value="Unassembled WGS sequence"/>
</dbReference>
<dbReference type="EMBL" id="JAVDNV010000001">
    <property type="protein sequence ID" value="MDQ2307987.1"/>
    <property type="molecule type" value="Genomic_DNA"/>
</dbReference>
<protein>
    <submittedName>
        <fullName evidence="2">Uncharacterized protein</fullName>
    </submittedName>
</protein>
<sequence length="112" mass="12802">MNNLKIEYANGVLVAVEHNGRSYMDLPLSALHFRHEKNHNPFFKIEVEEGGEKHERLKEVSPELPSAPEPMPPVTEEAAVKEGELMPPAVQPPRKPRRHRHNRNRSNSNVQS</sequence>
<feature type="compositionally biased region" description="Basic and acidic residues" evidence="1">
    <location>
        <begin position="52"/>
        <end position="61"/>
    </location>
</feature>
<reference evidence="2" key="2">
    <citation type="submission" date="2024-02" db="EMBL/GenBank/DDBJ databases">
        <authorList>
            <consortium name="Clinical and Environmental Microbiology Branch: Whole genome sequencing antimicrobial resistance pathogens in the healthcare setting"/>
        </authorList>
    </citation>
    <scope>NUCLEOTIDE SEQUENCE</scope>
    <source>
        <strain evidence="2">2021DK-00143</strain>
    </source>
</reference>
<reference evidence="3" key="1">
    <citation type="submission" date="2023-08" db="EMBL/GenBank/DDBJ databases">
        <title>WGS of pathogenic bacterial species, Los Angeles County Public Health Laboratories.</title>
        <authorList>
            <person name="Garrigues J.M."/>
            <person name="Green N.M."/>
        </authorList>
    </citation>
    <scope>NUCLEOTIDE SEQUENCE</scope>
    <source>
        <strain evidence="3">LACPHL-BACT-2023-00068</strain>
    </source>
</reference>